<accession>A0A6J6G6C0</accession>
<gene>
    <name evidence="1" type="ORF">UFOPK1811_00521</name>
    <name evidence="2" type="ORF">UFOPK2360_00074</name>
    <name evidence="3" type="ORF">UFOPK2659_00171</name>
    <name evidence="4" type="ORF">UFOPK2922_01062</name>
    <name evidence="5" type="ORF">UFOPK3306_00669</name>
    <name evidence="6" type="ORF">UFOPK4209_00057</name>
</gene>
<evidence type="ECO:0000313" key="1">
    <source>
        <dbReference type="EMBL" id="CAB4596826.1"/>
    </source>
</evidence>
<dbReference type="EMBL" id="CAFBLI010000039">
    <property type="protein sequence ID" value="CAB4865679.1"/>
    <property type="molecule type" value="Genomic_DNA"/>
</dbReference>
<dbReference type="EMBL" id="CAEZZS010000052">
    <property type="protein sequence ID" value="CAB4781328.1"/>
    <property type="molecule type" value="Genomic_DNA"/>
</dbReference>
<protein>
    <submittedName>
        <fullName evidence="1">Unannotated protein</fullName>
    </submittedName>
</protein>
<evidence type="ECO:0000313" key="4">
    <source>
        <dbReference type="EMBL" id="CAB4781328.1"/>
    </source>
</evidence>
<organism evidence="1">
    <name type="scientific">freshwater metagenome</name>
    <dbReference type="NCBI Taxonomy" id="449393"/>
    <lineage>
        <taxon>unclassified sequences</taxon>
        <taxon>metagenomes</taxon>
        <taxon>ecological metagenomes</taxon>
    </lineage>
</organism>
<dbReference type="AlphaFoldDB" id="A0A6J6G6C0"/>
<sequence>MGAIKIIKGEATVEEIAAIEKALSKRKSQLINDSNYGKAEIIRD</sequence>
<proteinExistence type="predicted"/>
<evidence type="ECO:0000313" key="6">
    <source>
        <dbReference type="EMBL" id="CAB5033311.1"/>
    </source>
</evidence>
<evidence type="ECO:0000313" key="2">
    <source>
        <dbReference type="EMBL" id="CAB4674515.1"/>
    </source>
</evidence>
<dbReference type="EMBL" id="CAEZYJ010000010">
    <property type="protein sequence ID" value="CAB4712325.1"/>
    <property type="molecule type" value="Genomic_DNA"/>
</dbReference>
<dbReference type="EMBL" id="CAEZUJ010000014">
    <property type="protein sequence ID" value="CAB4596826.1"/>
    <property type="molecule type" value="Genomic_DNA"/>
</dbReference>
<name>A0A6J6G6C0_9ZZZZ</name>
<dbReference type="EMBL" id="CAEZXH010000002">
    <property type="protein sequence ID" value="CAB4674515.1"/>
    <property type="molecule type" value="Genomic_DNA"/>
</dbReference>
<dbReference type="EMBL" id="CAFBPY010000004">
    <property type="protein sequence ID" value="CAB5033311.1"/>
    <property type="molecule type" value="Genomic_DNA"/>
</dbReference>
<reference evidence="1" key="1">
    <citation type="submission" date="2020-05" db="EMBL/GenBank/DDBJ databases">
        <authorList>
            <person name="Chiriac C."/>
            <person name="Salcher M."/>
            <person name="Ghai R."/>
            <person name="Kavagutti S V."/>
        </authorList>
    </citation>
    <scope>NUCLEOTIDE SEQUENCE</scope>
</reference>
<evidence type="ECO:0000313" key="3">
    <source>
        <dbReference type="EMBL" id="CAB4712325.1"/>
    </source>
</evidence>
<evidence type="ECO:0000313" key="5">
    <source>
        <dbReference type="EMBL" id="CAB4865679.1"/>
    </source>
</evidence>